<comment type="caution">
    <text evidence="1">The sequence shown here is derived from an EMBL/GenBank/DDBJ whole genome shotgun (WGS) entry which is preliminary data.</text>
</comment>
<dbReference type="InterPro" id="IPR046732">
    <property type="entry name" value="DUF6624"/>
</dbReference>
<keyword evidence="2" id="KW-1185">Reference proteome</keyword>
<gene>
    <name evidence="1" type="ORF">C8P67_10231</name>
</gene>
<dbReference type="PROSITE" id="PS51257">
    <property type="entry name" value="PROKAR_LIPOPROTEIN"/>
    <property type="match status" value="1"/>
</dbReference>
<evidence type="ECO:0008006" key="3">
    <source>
        <dbReference type="Google" id="ProtNLM"/>
    </source>
</evidence>
<sequence length="191" mass="22563">MTKLFSVTILMIFLFSCKSKIQYTEEMKLNLKNMYINDQNVQKYDLKKAERKGYSDSMKTECNKVFEKNLIVVKKYFNENGFPGIKENGKETALHFWLIVQHGDNDVAFQKKVLKAIKKELKTKNASSRNYAYLYDRVQKNENKPQLYGTQMIWNSQGVNSPYKLEVPEKVNQLRAEMELEPIEEYIKSFQ</sequence>
<reference evidence="1 2" key="1">
    <citation type="submission" date="2018-08" db="EMBL/GenBank/DDBJ databases">
        <title>Genomic Encyclopedia of Archaeal and Bacterial Type Strains, Phase II (KMG-II): from individual species to whole genera.</title>
        <authorList>
            <person name="Goeker M."/>
        </authorList>
    </citation>
    <scope>NUCLEOTIDE SEQUENCE [LARGE SCALE GENOMIC DNA]</scope>
    <source>
        <strain evidence="1 2">DSM 100880</strain>
    </source>
</reference>
<name>A0A3E0EUF1_9FLAO</name>
<evidence type="ECO:0000313" key="2">
    <source>
        <dbReference type="Proteomes" id="UP000257136"/>
    </source>
</evidence>
<accession>A0A3E0EUF1</accession>
<evidence type="ECO:0000313" key="1">
    <source>
        <dbReference type="EMBL" id="REH00787.1"/>
    </source>
</evidence>
<organism evidence="1 2">
    <name type="scientific">Flavobacterium aquicola</name>
    <dbReference type="NCBI Taxonomy" id="1682742"/>
    <lineage>
        <taxon>Bacteria</taxon>
        <taxon>Pseudomonadati</taxon>
        <taxon>Bacteroidota</taxon>
        <taxon>Flavobacteriia</taxon>
        <taxon>Flavobacteriales</taxon>
        <taxon>Flavobacteriaceae</taxon>
        <taxon>Flavobacterium</taxon>
    </lineage>
</organism>
<proteinExistence type="predicted"/>
<dbReference type="AlphaFoldDB" id="A0A3E0EUF1"/>
<dbReference type="Pfam" id="PF20329">
    <property type="entry name" value="DUF6624"/>
    <property type="match status" value="1"/>
</dbReference>
<protein>
    <recommendedName>
        <fullName evidence="3">Lipoprotein</fullName>
    </recommendedName>
</protein>
<dbReference type="Proteomes" id="UP000257136">
    <property type="component" value="Unassembled WGS sequence"/>
</dbReference>
<dbReference type="EMBL" id="QUNI01000002">
    <property type="protein sequence ID" value="REH00787.1"/>
    <property type="molecule type" value="Genomic_DNA"/>
</dbReference>